<organism evidence="2 3">
    <name type="scientific">Ceratotherium simum simum</name>
    <name type="common">Southern white rhinoceros</name>
    <dbReference type="NCBI Taxonomy" id="73337"/>
    <lineage>
        <taxon>Eukaryota</taxon>
        <taxon>Metazoa</taxon>
        <taxon>Chordata</taxon>
        <taxon>Craniata</taxon>
        <taxon>Vertebrata</taxon>
        <taxon>Euteleostomi</taxon>
        <taxon>Mammalia</taxon>
        <taxon>Eutheria</taxon>
        <taxon>Laurasiatheria</taxon>
        <taxon>Perissodactyla</taxon>
        <taxon>Rhinocerotidae</taxon>
        <taxon>Ceratotherium</taxon>
    </lineage>
</organism>
<dbReference type="Pfam" id="PF15720">
    <property type="entry name" value="DUF4675"/>
    <property type="match status" value="1"/>
</dbReference>
<dbReference type="GeneID" id="101406339"/>
<gene>
    <name evidence="3" type="primary">LOC101406339</name>
</gene>
<accession>A0ABM0H255</accession>
<evidence type="ECO:0000313" key="2">
    <source>
        <dbReference type="Proteomes" id="UP000694910"/>
    </source>
</evidence>
<feature type="compositionally biased region" description="Low complexity" evidence="1">
    <location>
        <begin position="160"/>
        <end position="170"/>
    </location>
</feature>
<feature type="compositionally biased region" description="Pro residues" evidence="1">
    <location>
        <begin position="223"/>
        <end position="236"/>
    </location>
</feature>
<dbReference type="RefSeq" id="XP_004418006.2">
    <property type="nucleotide sequence ID" value="XM_004417949.2"/>
</dbReference>
<evidence type="ECO:0000256" key="1">
    <source>
        <dbReference type="SAM" id="MobiDB-lite"/>
    </source>
</evidence>
<keyword evidence="2" id="KW-1185">Reference proteome</keyword>
<feature type="region of interest" description="Disordered" evidence="1">
    <location>
        <begin position="145"/>
        <end position="236"/>
    </location>
</feature>
<reference evidence="3" key="1">
    <citation type="submission" date="2025-08" db="UniProtKB">
        <authorList>
            <consortium name="RefSeq"/>
        </authorList>
    </citation>
    <scope>IDENTIFICATION</scope>
</reference>
<sequence>MQQPASNYPLEKDKGIPVEEWHLNVETEQPQCGPENSKSDSVPWKLPATEPLSCMEKTESSCPEVQPQGCRAYPQAPLRSLSKKHCENQGNLLHFDRQAPGRISTSPTLRRLRGSGYGTSRLLPQQETLEMPPWESWKELAGSPCYLSKSLPGSPKESSHSLSPLRLHSRLPTDPKRTLNTADPFEPQKGPTDENALPVLQPAEERSLPQALLPRRGGHSSPSPAPRPPSPQVTRL</sequence>
<protein>
    <submittedName>
        <fullName evidence="3">Uncharacterized protein C12orf74 homolog</fullName>
    </submittedName>
</protein>
<evidence type="ECO:0000313" key="3">
    <source>
        <dbReference type="RefSeq" id="XP_004418006.2"/>
    </source>
</evidence>
<proteinExistence type="predicted"/>
<feature type="region of interest" description="Disordered" evidence="1">
    <location>
        <begin position="92"/>
        <end position="127"/>
    </location>
</feature>
<dbReference type="Proteomes" id="UP000694910">
    <property type="component" value="Unplaced"/>
</dbReference>
<name>A0ABM0H255_CERSS</name>